<dbReference type="EMBL" id="RAWE01000029">
    <property type="protein sequence ID" value="RKH04391.1"/>
    <property type="molecule type" value="Genomic_DNA"/>
</dbReference>
<accession>A0A3A8KJK7</accession>
<evidence type="ECO:0000313" key="1">
    <source>
        <dbReference type="EMBL" id="RKH04391.1"/>
    </source>
</evidence>
<comment type="caution">
    <text evidence="1">The sequence shown here is derived from an EMBL/GenBank/DDBJ whole genome shotgun (WGS) entry which is preliminary data.</text>
</comment>
<protein>
    <submittedName>
        <fullName evidence="1">Uncharacterized protein</fullName>
    </submittedName>
</protein>
<dbReference type="Proteomes" id="UP000268313">
    <property type="component" value="Unassembled WGS sequence"/>
</dbReference>
<sequence>MVGGPSSVNDFFGHLLGLLRVEALSPRHHAVFAAARTRRPAFARHSTLESVLVALADAREETYPEREALTRALVAEMQASSSPAWTAGLAAAYAPMLRRLRRRLLGSAVPREDLDQLVLATFLSVARAFPLSRWGDWTAVRLRQQTAREVFRHLRKERAEQHETYTQAQLAEWLPDTRHATLVESPRRPSVRRSFVKRDAVLVHLAQATLPRSDVEVLMATVVRREKLRAYASRLVEGDTTEVERVYQRLKRQRTRLMQRLRTQAVDTAAQPSSGC</sequence>
<gene>
    <name evidence="1" type="ORF">D7X32_11215</name>
</gene>
<evidence type="ECO:0000313" key="2">
    <source>
        <dbReference type="Proteomes" id="UP000268313"/>
    </source>
</evidence>
<reference evidence="2" key="1">
    <citation type="submission" date="2018-09" db="EMBL/GenBank/DDBJ databases">
        <authorList>
            <person name="Livingstone P.G."/>
            <person name="Whitworth D.E."/>
        </authorList>
    </citation>
    <scope>NUCLEOTIDE SEQUENCE [LARGE SCALE GENOMIC DNA]</scope>
    <source>
        <strain evidence="2">CA043D</strain>
    </source>
</reference>
<dbReference type="AlphaFoldDB" id="A0A3A8KJK7"/>
<name>A0A3A8KJK7_9BACT</name>
<dbReference type="OrthoDB" id="5384830at2"/>
<organism evidence="1 2">
    <name type="scientific">Corallococcus carmarthensis</name>
    <dbReference type="NCBI Taxonomy" id="2316728"/>
    <lineage>
        <taxon>Bacteria</taxon>
        <taxon>Pseudomonadati</taxon>
        <taxon>Myxococcota</taxon>
        <taxon>Myxococcia</taxon>
        <taxon>Myxococcales</taxon>
        <taxon>Cystobacterineae</taxon>
        <taxon>Myxococcaceae</taxon>
        <taxon>Corallococcus</taxon>
    </lineage>
</organism>
<keyword evidence="2" id="KW-1185">Reference proteome</keyword>
<proteinExistence type="predicted"/>
<dbReference type="RefSeq" id="WP_120602520.1">
    <property type="nucleotide sequence ID" value="NZ_RAWE01000029.1"/>
</dbReference>